<evidence type="ECO:0000313" key="3">
    <source>
        <dbReference type="Proteomes" id="UP000031278"/>
    </source>
</evidence>
<keyword evidence="1" id="KW-1133">Transmembrane helix</keyword>
<gene>
    <name evidence="2" type="ORF">RJ45_12990</name>
</gene>
<keyword evidence="1" id="KW-0812">Transmembrane</keyword>
<dbReference type="InterPro" id="IPR046513">
    <property type="entry name" value="DUF6691"/>
</dbReference>
<proteinExistence type="predicted"/>
<name>A0A0B9GEZ1_9GAMM</name>
<dbReference type="RefSeq" id="WP_039462502.1">
    <property type="nucleotide sequence ID" value="NZ_JWLZ01000159.1"/>
</dbReference>
<dbReference type="EMBL" id="JWLZ01000159">
    <property type="protein sequence ID" value="KHT63310.1"/>
    <property type="molecule type" value="Genomic_DNA"/>
</dbReference>
<feature type="transmembrane region" description="Helical" evidence="1">
    <location>
        <begin position="114"/>
        <end position="133"/>
    </location>
</feature>
<dbReference type="Pfam" id="PF20398">
    <property type="entry name" value="DUF6691"/>
    <property type="match status" value="1"/>
</dbReference>
<reference evidence="2 3" key="1">
    <citation type="submission" date="2014-12" db="EMBL/GenBank/DDBJ databases">
        <title>Genome sequencing of Photobacterium gaetbulicola AD005a.</title>
        <authorList>
            <person name="Adrian T.G.S."/>
            <person name="Chan K.G."/>
        </authorList>
    </citation>
    <scope>NUCLEOTIDE SEQUENCE [LARGE SCALE GENOMIC DNA]</scope>
    <source>
        <strain evidence="2 3">AD005a</strain>
    </source>
</reference>
<sequence length="153" mass="16250">MITRVVALISGLLFGLGMMVSGMVDPVRVTGFLDFAGQWDPSLAFVMGGAIAVFMPVYFLVIRKMEKPVCETDFRLSQKTSIDAPLVGGSVLFGIGWGIAGICPGPAVTSLSGGNFGLLLFLASMLAGIWLGCQIQSKRESDDQLKVSQAQMN</sequence>
<feature type="transmembrane region" description="Helical" evidence="1">
    <location>
        <begin position="42"/>
        <end position="61"/>
    </location>
</feature>
<organism evidence="2 3">
    <name type="scientific">Photobacterium gaetbulicola</name>
    <dbReference type="NCBI Taxonomy" id="1295392"/>
    <lineage>
        <taxon>Bacteria</taxon>
        <taxon>Pseudomonadati</taxon>
        <taxon>Pseudomonadota</taxon>
        <taxon>Gammaproteobacteria</taxon>
        <taxon>Vibrionales</taxon>
        <taxon>Vibrionaceae</taxon>
        <taxon>Photobacterium</taxon>
    </lineage>
</organism>
<feature type="transmembrane region" description="Helical" evidence="1">
    <location>
        <begin position="82"/>
        <end position="102"/>
    </location>
</feature>
<comment type="caution">
    <text evidence="2">The sequence shown here is derived from an EMBL/GenBank/DDBJ whole genome shotgun (WGS) entry which is preliminary data.</text>
</comment>
<keyword evidence="1" id="KW-0472">Membrane</keyword>
<dbReference type="AlphaFoldDB" id="A0A0B9GEZ1"/>
<dbReference type="Proteomes" id="UP000031278">
    <property type="component" value="Unassembled WGS sequence"/>
</dbReference>
<evidence type="ECO:0000313" key="2">
    <source>
        <dbReference type="EMBL" id="KHT63310.1"/>
    </source>
</evidence>
<protein>
    <submittedName>
        <fullName evidence="2">Transporter</fullName>
    </submittedName>
</protein>
<evidence type="ECO:0000256" key="1">
    <source>
        <dbReference type="SAM" id="Phobius"/>
    </source>
</evidence>
<accession>A0A0B9GEZ1</accession>